<dbReference type="InterPro" id="IPR036322">
    <property type="entry name" value="WD40_repeat_dom_sf"/>
</dbReference>
<evidence type="ECO:0000256" key="2">
    <source>
        <dbReference type="ARBA" id="ARBA00022737"/>
    </source>
</evidence>
<comment type="caution">
    <text evidence="3">The sequence shown here is derived from an EMBL/GenBank/DDBJ whole genome shotgun (WGS) entry which is preliminary data.</text>
</comment>
<dbReference type="InterPro" id="IPR052254">
    <property type="entry name" value="CUL4-DDB1_E3_ligase_receptor"/>
</dbReference>
<name>A0ABQ9EXN5_TEGGR</name>
<dbReference type="SUPFAM" id="SSF50978">
    <property type="entry name" value="WD40 repeat-like"/>
    <property type="match status" value="1"/>
</dbReference>
<dbReference type="PANTHER" id="PTHR44472">
    <property type="entry name" value="DDB1- AND CUL4-ASSOCIATED FACTOR 4-RELATED"/>
    <property type="match status" value="1"/>
</dbReference>
<evidence type="ECO:0000313" key="4">
    <source>
        <dbReference type="Proteomes" id="UP001217089"/>
    </source>
</evidence>
<keyword evidence="4" id="KW-1185">Reference proteome</keyword>
<dbReference type="EMBL" id="JARBDR010000657">
    <property type="protein sequence ID" value="KAJ8308726.1"/>
    <property type="molecule type" value="Genomic_DNA"/>
</dbReference>
<sequence>MWEKTRFSESNPLSVNIGTTGRTVIQSLNKITNVCWANIPGESFDSNILYTLMCPTGDYCSMVRIRSLTSGSDSRLNTRNNFDFMLGPRAVWTCAWNGYTKQFSVGSEKQSLLIDVRTRKLWELKTGDSDALSQVFSGQGKPCLYSGTRKGQILTHDLRSNSVRPVDCLRMTSSISCLRLLQDDVRLLASDVKGKINLWDIRMKKELVEYKGCKNEYSRIPVHIDETERLVYGVGQDGYVNFWCLNSGKLLRSLPPPVTTDIDTIPAVKYSERWGNKQGNSGLVMGLGDKLFLYSSFTSQSQTV</sequence>
<evidence type="ECO:0000313" key="3">
    <source>
        <dbReference type="EMBL" id="KAJ8308726.1"/>
    </source>
</evidence>
<dbReference type="Proteomes" id="UP001217089">
    <property type="component" value="Unassembled WGS sequence"/>
</dbReference>
<proteinExistence type="predicted"/>
<dbReference type="Gene3D" id="2.130.10.10">
    <property type="entry name" value="YVTN repeat-like/Quinoprotein amine dehydrogenase"/>
    <property type="match status" value="1"/>
</dbReference>
<accession>A0ABQ9EXN5</accession>
<keyword evidence="1" id="KW-0853">WD repeat</keyword>
<reference evidence="3 4" key="1">
    <citation type="submission" date="2022-12" db="EMBL/GenBank/DDBJ databases">
        <title>Chromosome-level genome of Tegillarca granosa.</title>
        <authorList>
            <person name="Kim J."/>
        </authorList>
    </citation>
    <scope>NUCLEOTIDE SEQUENCE [LARGE SCALE GENOMIC DNA]</scope>
    <source>
        <strain evidence="3">Teg-2019</strain>
        <tissue evidence="3">Adductor muscle</tissue>
    </source>
</reference>
<dbReference type="PANTHER" id="PTHR44472:SF1">
    <property type="entry name" value="DDB1 AND CUL4 ASSOCIATED FACTOR 4"/>
    <property type="match status" value="1"/>
</dbReference>
<keyword evidence="2" id="KW-0677">Repeat</keyword>
<organism evidence="3 4">
    <name type="scientific">Tegillarca granosa</name>
    <name type="common">Malaysian cockle</name>
    <name type="synonym">Anadara granosa</name>
    <dbReference type="NCBI Taxonomy" id="220873"/>
    <lineage>
        <taxon>Eukaryota</taxon>
        <taxon>Metazoa</taxon>
        <taxon>Spiralia</taxon>
        <taxon>Lophotrochozoa</taxon>
        <taxon>Mollusca</taxon>
        <taxon>Bivalvia</taxon>
        <taxon>Autobranchia</taxon>
        <taxon>Pteriomorphia</taxon>
        <taxon>Arcoida</taxon>
        <taxon>Arcoidea</taxon>
        <taxon>Arcidae</taxon>
        <taxon>Tegillarca</taxon>
    </lineage>
</organism>
<dbReference type="InterPro" id="IPR015943">
    <property type="entry name" value="WD40/YVTN_repeat-like_dom_sf"/>
</dbReference>
<evidence type="ECO:0000256" key="1">
    <source>
        <dbReference type="ARBA" id="ARBA00022574"/>
    </source>
</evidence>
<protein>
    <submittedName>
        <fullName evidence="3">Uncharacterized protein</fullName>
    </submittedName>
</protein>
<dbReference type="Pfam" id="PF23761">
    <property type="entry name" value="Beta-prop_DCAF4"/>
    <property type="match status" value="1"/>
</dbReference>
<gene>
    <name evidence="3" type="ORF">KUTeg_013600</name>
</gene>